<dbReference type="EMBL" id="FODJ01000007">
    <property type="protein sequence ID" value="SEO43404.1"/>
    <property type="molecule type" value="Genomic_DNA"/>
</dbReference>
<evidence type="ECO:0000313" key="2">
    <source>
        <dbReference type="EMBL" id="SEO43404.1"/>
    </source>
</evidence>
<sequence length="255" mass="29469">MNKGDELLPDLNRVKCEINQIVSKGVRRPEPFFKLLYKLYKQIGLRFVFRDARAVSIAVLMVTSLMVFLIITQQEQINFAQNPYGIIMISSPILYGVLSLLPFLSSEFLSTVEVEMACKYTLEQLAVFRMLLFSICCFLLNTLWVLLMLVKFSSFHFVQALMVSTTSLLLFALLFLYALTWLRSVFSRLLFFIGWISINAVPILIDSSLYQRLLITIPWGVYLIIISVTFLLYLKKIKLVFIQDRSRGAIIYVNN</sequence>
<feature type="transmembrane region" description="Helical" evidence="1">
    <location>
        <begin position="54"/>
        <end position="72"/>
    </location>
</feature>
<feature type="transmembrane region" description="Helical" evidence="1">
    <location>
        <begin position="185"/>
        <end position="205"/>
    </location>
</feature>
<keyword evidence="1" id="KW-0472">Membrane</keyword>
<accession>A0A1H8PNZ4</accession>
<feature type="transmembrane region" description="Helical" evidence="1">
    <location>
        <begin position="156"/>
        <end position="178"/>
    </location>
</feature>
<dbReference type="RefSeq" id="WP_091498007.1">
    <property type="nucleotide sequence ID" value="NZ_FODJ01000007.1"/>
</dbReference>
<gene>
    <name evidence="2" type="ORF">SAMN04488134_107130</name>
</gene>
<keyword evidence="3" id="KW-1185">Reference proteome</keyword>
<dbReference type="AlphaFoldDB" id="A0A1H8PNZ4"/>
<evidence type="ECO:0000313" key="3">
    <source>
        <dbReference type="Proteomes" id="UP000199300"/>
    </source>
</evidence>
<dbReference type="OrthoDB" id="1911369at2"/>
<name>A0A1H8PNZ4_9BACI</name>
<keyword evidence="1" id="KW-0812">Transmembrane</keyword>
<protein>
    <recommendedName>
        <fullName evidence="4">ABC-2 family transporter protein</fullName>
    </recommendedName>
</protein>
<feature type="transmembrane region" description="Helical" evidence="1">
    <location>
        <begin position="84"/>
        <end position="105"/>
    </location>
</feature>
<evidence type="ECO:0008006" key="4">
    <source>
        <dbReference type="Google" id="ProtNLM"/>
    </source>
</evidence>
<organism evidence="2 3">
    <name type="scientific">Amphibacillus marinus</name>
    <dbReference type="NCBI Taxonomy" id="872970"/>
    <lineage>
        <taxon>Bacteria</taxon>
        <taxon>Bacillati</taxon>
        <taxon>Bacillota</taxon>
        <taxon>Bacilli</taxon>
        <taxon>Bacillales</taxon>
        <taxon>Bacillaceae</taxon>
        <taxon>Amphibacillus</taxon>
    </lineage>
</organism>
<proteinExistence type="predicted"/>
<keyword evidence="1" id="KW-1133">Transmembrane helix</keyword>
<feature type="transmembrane region" description="Helical" evidence="1">
    <location>
        <begin position="217"/>
        <end position="234"/>
    </location>
</feature>
<reference evidence="2 3" key="1">
    <citation type="submission" date="2016-10" db="EMBL/GenBank/DDBJ databases">
        <authorList>
            <person name="de Groot N.N."/>
        </authorList>
    </citation>
    <scope>NUCLEOTIDE SEQUENCE [LARGE SCALE GENOMIC DNA]</scope>
    <source>
        <strain evidence="2 3">CGMCC 1.10434</strain>
    </source>
</reference>
<dbReference type="Proteomes" id="UP000199300">
    <property type="component" value="Unassembled WGS sequence"/>
</dbReference>
<dbReference type="STRING" id="872970.SAMN04488134_107130"/>
<evidence type="ECO:0000256" key="1">
    <source>
        <dbReference type="SAM" id="Phobius"/>
    </source>
</evidence>
<feature type="transmembrane region" description="Helical" evidence="1">
    <location>
        <begin position="126"/>
        <end position="150"/>
    </location>
</feature>